<dbReference type="OrthoDB" id="5678609at2"/>
<dbReference type="Proteomes" id="UP000094873">
    <property type="component" value="Unassembled WGS sequence"/>
</dbReference>
<evidence type="ECO:0000313" key="1">
    <source>
        <dbReference type="EMBL" id="OCX42465.1"/>
    </source>
</evidence>
<proteinExistence type="predicted"/>
<dbReference type="Pfam" id="PF09612">
    <property type="entry name" value="HtrL_YibB"/>
    <property type="match status" value="1"/>
</dbReference>
<evidence type="ECO:0000313" key="2">
    <source>
        <dbReference type="Proteomes" id="UP000094873"/>
    </source>
</evidence>
<sequence length="312" mass="37928">MQNEITIVTAFYNIGRTTRSNDQYLSYFDFWSGLKNHVIIYTTEDMKELILEKRKQYYLEGKTTIIVKELNEFDLQTLNKIKETFKNYNQTLHRKNPNNIECISPLYCYLMYLKPFFVCDAIERNLTSENIMWLDFGFNHGDGFFINKEQFNFLLEKQENIIDDKINFFSIKDQEANTIPEIYYNMEPFLIGGLIYGGSRAWSNFKKNLYECMQCFLSFNIVDDDQIMFLWCSRNYPQNYNIVRCYEWFDSLFNFIPNDIKHTILFKRQSSKYYKLIKEKIKNSKDKDFIQKMKLYFEYIYYKFINKKNIKL</sequence>
<dbReference type="NCBIfam" id="TIGR02192">
    <property type="entry name" value="HtrL_YibB"/>
    <property type="match status" value="1"/>
</dbReference>
<dbReference type="InterPro" id="IPR011735">
    <property type="entry name" value="WlaTC/HtrL_glycosyltransf"/>
</dbReference>
<accession>A0A6M8MYJ9</accession>
<dbReference type="AlphaFoldDB" id="A0A6M8MYJ9"/>
<dbReference type="RefSeq" id="WP_047208546.1">
    <property type="nucleotide sequence ID" value="NZ_CP053848.1"/>
</dbReference>
<keyword evidence="2" id="KW-1185">Reference proteome</keyword>
<gene>
    <name evidence="1" type="ORF">A7X81_05140</name>
</gene>
<organism evidence="1 2">
    <name type="scientific">Campylobacter ornithocola</name>
    <dbReference type="NCBI Taxonomy" id="1848766"/>
    <lineage>
        <taxon>Bacteria</taxon>
        <taxon>Pseudomonadati</taxon>
        <taxon>Campylobacterota</taxon>
        <taxon>Epsilonproteobacteria</taxon>
        <taxon>Campylobacterales</taxon>
        <taxon>Campylobacteraceae</taxon>
        <taxon>Campylobacter</taxon>
    </lineage>
</organism>
<name>A0A6M8MYJ9_9BACT</name>
<reference evidence="1 2" key="1">
    <citation type="submission" date="2016-05" db="EMBL/GenBank/DDBJ databases">
        <authorList>
            <person name="Caceres A."/>
            <person name="Munoz I."/>
            <person name="Iraola G."/>
            <person name="Diaz-Viraque F."/>
            <person name="Greif G."/>
            <person name="Collado L."/>
        </authorList>
    </citation>
    <scope>NUCLEOTIDE SEQUENCE [LARGE SCALE GENOMIC DNA]</scope>
    <source>
        <strain evidence="1 2">WBE38</strain>
    </source>
</reference>
<dbReference type="EMBL" id="LXSU01000129">
    <property type="protein sequence ID" value="OCX42465.1"/>
    <property type="molecule type" value="Genomic_DNA"/>
</dbReference>
<protein>
    <submittedName>
        <fullName evidence="1">Protein YibB</fullName>
    </submittedName>
</protein>
<comment type="caution">
    <text evidence="1">The sequence shown here is derived from an EMBL/GenBank/DDBJ whole genome shotgun (WGS) entry which is preliminary data.</text>
</comment>